<evidence type="ECO:0000313" key="5">
    <source>
        <dbReference type="Proteomes" id="UP000825935"/>
    </source>
</evidence>
<dbReference type="InterPro" id="IPR040217">
    <property type="entry name" value="ACR1-12"/>
</dbReference>
<keyword evidence="5" id="KW-1185">Reference proteome</keyword>
<sequence>MGFPCDDVVIIRRGQKKGDPSVITINCPDKLGLGADISRVLLEFGLNVVRGDLSTDGKWCLGIFWVLPADGLPKTIRWAPLKQQLIAACPTTRPHLLLRQLAVCKPKKSYLLKTSSMDTMGLLNGITQTLWEVELIVHKMIATVTPDGKALNMFCITDSREMLHEKRRQDDLCLRLKAILGEATSYCDISPAGSEWGGLDCAPFYSAYSASVIDLCSDNRQGSGKVVINIDNSLSPGHTLLQICCKDRRGLMYDCMRILKDFQIQVAYARLATIAKGGVEIELFIVHKDGKKITDPVKQQNLCSRLEVEILQPVRVAIMNRGPEIELLVAAPISISGQGRPQVLQDITGVLKSLGICIFKADIGRYLVEDRQWEIYRILLTDKLDLDLSSSHTQAHIAELVRTRLAG</sequence>
<accession>A0A8T2UNM3</accession>
<feature type="domain" description="ACT" evidence="3">
    <location>
        <begin position="325"/>
        <end position="407"/>
    </location>
</feature>
<feature type="domain" description="ACT" evidence="2">
    <location>
        <begin position="12"/>
        <end position="90"/>
    </location>
</feature>
<dbReference type="Pfam" id="PF24926">
    <property type="entry name" value="ACT_ACR9_C"/>
    <property type="match status" value="1"/>
</dbReference>
<dbReference type="Proteomes" id="UP000825935">
    <property type="component" value="Chromosome 5"/>
</dbReference>
<dbReference type="InterPro" id="IPR056816">
    <property type="entry name" value="ACR2/9/10_N"/>
</dbReference>
<dbReference type="PANTHER" id="PTHR31096:SF65">
    <property type="entry name" value="ACT DOMAIN-CONTAINING PROTEIN ACR9"/>
    <property type="match status" value="1"/>
</dbReference>
<proteinExistence type="predicted"/>
<dbReference type="OMA" id="TCEQLHA"/>
<dbReference type="PANTHER" id="PTHR31096">
    <property type="entry name" value="ACT DOMAIN-CONTAINING PROTEIN ACR4-RELATED"/>
    <property type="match status" value="1"/>
</dbReference>
<protein>
    <recommendedName>
        <fullName evidence="6">ACT domain-containing protein</fullName>
    </recommendedName>
</protein>
<dbReference type="OrthoDB" id="2019824at2759"/>
<dbReference type="InterPro" id="IPR045865">
    <property type="entry name" value="ACT-like_dom_sf"/>
</dbReference>
<reference evidence="4" key="1">
    <citation type="submission" date="2021-08" db="EMBL/GenBank/DDBJ databases">
        <title>WGS assembly of Ceratopteris richardii.</title>
        <authorList>
            <person name="Marchant D.B."/>
            <person name="Chen G."/>
            <person name="Jenkins J."/>
            <person name="Shu S."/>
            <person name="Leebens-Mack J."/>
            <person name="Grimwood J."/>
            <person name="Schmutz J."/>
            <person name="Soltis P."/>
            <person name="Soltis D."/>
            <person name="Chen Z.-H."/>
        </authorList>
    </citation>
    <scope>NUCLEOTIDE SEQUENCE</scope>
    <source>
        <strain evidence="4">Whitten #5841</strain>
        <tissue evidence="4">Leaf</tissue>
    </source>
</reference>
<dbReference type="Pfam" id="PF24914">
    <property type="entry name" value="ACR10_N"/>
    <property type="match status" value="1"/>
</dbReference>
<evidence type="ECO:0000259" key="3">
    <source>
        <dbReference type="Pfam" id="PF24926"/>
    </source>
</evidence>
<organism evidence="4 5">
    <name type="scientific">Ceratopteris richardii</name>
    <name type="common">Triangle waterfern</name>
    <dbReference type="NCBI Taxonomy" id="49495"/>
    <lineage>
        <taxon>Eukaryota</taxon>
        <taxon>Viridiplantae</taxon>
        <taxon>Streptophyta</taxon>
        <taxon>Embryophyta</taxon>
        <taxon>Tracheophyta</taxon>
        <taxon>Polypodiopsida</taxon>
        <taxon>Polypodiidae</taxon>
        <taxon>Polypodiales</taxon>
        <taxon>Pteridineae</taxon>
        <taxon>Pteridaceae</taxon>
        <taxon>Parkerioideae</taxon>
        <taxon>Ceratopteris</taxon>
    </lineage>
</organism>
<dbReference type="EMBL" id="CM035410">
    <property type="protein sequence ID" value="KAH7437761.1"/>
    <property type="molecule type" value="Genomic_DNA"/>
</dbReference>
<gene>
    <name evidence="4" type="ORF">KP509_05G087300</name>
</gene>
<evidence type="ECO:0000256" key="1">
    <source>
        <dbReference type="ARBA" id="ARBA00022737"/>
    </source>
</evidence>
<name>A0A8T2UNM3_CERRI</name>
<evidence type="ECO:0000259" key="2">
    <source>
        <dbReference type="Pfam" id="PF24914"/>
    </source>
</evidence>
<comment type="caution">
    <text evidence="4">The sequence shown here is derived from an EMBL/GenBank/DDBJ whole genome shotgun (WGS) entry which is preliminary data.</text>
</comment>
<keyword evidence="1" id="KW-0677">Repeat</keyword>
<dbReference type="Pfam" id="PF24931">
    <property type="entry name" value="ACT_ACR9_3rd"/>
    <property type="match status" value="1"/>
</dbReference>
<dbReference type="InterPro" id="IPR056805">
    <property type="entry name" value="ACT_ACR9/10_C"/>
</dbReference>
<evidence type="ECO:0000313" key="4">
    <source>
        <dbReference type="EMBL" id="KAH7437761.1"/>
    </source>
</evidence>
<dbReference type="SUPFAM" id="SSF55021">
    <property type="entry name" value="ACT-like"/>
    <property type="match status" value="2"/>
</dbReference>
<evidence type="ECO:0008006" key="6">
    <source>
        <dbReference type="Google" id="ProtNLM"/>
    </source>
</evidence>
<dbReference type="AlphaFoldDB" id="A0A8T2UNM3"/>